<evidence type="ECO:0000256" key="2">
    <source>
        <dbReference type="ARBA" id="ARBA00022771"/>
    </source>
</evidence>
<evidence type="ECO:0000256" key="1">
    <source>
        <dbReference type="ARBA" id="ARBA00022723"/>
    </source>
</evidence>
<dbReference type="EMBL" id="RIZI01000157">
    <property type="protein sequence ID" value="RNF63326.1"/>
    <property type="molecule type" value="Genomic_DNA"/>
</dbReference>
<dbReference type="PANTHER" id="PTHR33823">
    <property type="entry name" value="RNA POLYMERASE-BINDING TRANSCRIPTION FACTOR DKSA-RELATED"/>
    <property type="match status" value="1"/>
</dbReference>
<keyword evidence="1" id="KW-0479">Metal-binding</keyword>
<gene>
    <name evidence="6" type="ORF">EC580_06735</name>
</gene>
<dbReference type="SUPFAM" id="SSF57716">
    <property type="entry name" value="Glucocorticoid receptor-like (DNA-binding domain)"/>
    <property type="match status" value="1"/>
</dbReference>
<dbReference type="GO" id="GO:0008270">
    <property type="term" value="F:zinc ion binding"/>
    <property type="evidence" value="ECO:0007669"/>
    <property type="project" value="UniProtKB-KW"/>
</dbReference>
<evidence type="ECO:0000256" key="3">
    <source>
        <dbReference type="ARBA" id="ARBA00022833"/>
    </source>
</evidence>
<evidence type="ECO:0000259" key="5">
    <source>
        <dbReference type="Pfam" id="PF01258"/>
    </source>
</evidence>
<dbReference type="PANTHER" id="PTHR33823:SF4">
    <property type="entry name" value="GENERAL STRESS PROTEIN 16O"/>
    <property type="match status" value="1"/>
</dbReference>
<accession>A0A3M8R432</accession>
<evidence type="ECO:0000256" key="4">
    <source>
        <dbReference type="PROSITE-ProRule" id="PRU00510"/>
    </source>
</evidence>
<sequence length="127" mass="14302">MDAKLVEAFHHTLEDRRRDLLTGVRAHLLNGELAAEERERLEVRDIGDDSVLDLAESLVLARDLREAQALRAVNLALERIRAGTYGICVDCGEEIPVARLQVEPEAERCVACQQRWEALQEQTEASL</sequence>
<proteinExistence type="predicted"/>
<comment type="caution">
    <text evidence="6">The sequence shown here is derived from an EMBL/GenBank/DDBJ whole genome shotgun (WGS) entry which is preliminary data.</text>
</comment>
<evidence type="ECO:0000313" key="6">
    <source>
        <dbReference type="EMBL" id="RNF63326.1"/>
    </source>
</evidence>
<dbReference type="InterPro" id="IPR037187">
    <property type="entry name" value="DnaK_N"/>
</dbReference>
<keyword evidence="3" id="KW-0862">Zinc</keyword>
<dbReference type="Gene3D" id="1.20.120.910">
    <property type="entry name" value="DksA, coiled-coil domain"/>
    <property type="match status" value="1"/>
</dbReference>
<reference evidence="6" key="1">
    <citation type="submission" date="2018-10" db="EMBL/GenBank/DDBJ databases">
        <title>Acidithiobacillus sulfuriphilus sp. nov.: an extremely acidophilic sulfur-oxidizing chemolithotroph isolated from a neutral pH environment.</title>
        <authorList>
            <person name="Falagan C."/>
            <person name="Moya-Beltran A."/>
            <person name="Quatrini R."/>
            <person name="Johnson D.B."/>
        </authorList>
    </citation>
    <scope>NUCLEOTIDE SEQUENCE [LARGE SCALE GENOMIC DNA]</scope>
    <source>
        <strain evidence="6">CJ-2</strain>
    </source>
</reference>
<feature type="domain" description="Zinc finger DksA/TraR C4-type" evidence="5">
    <location>
        <begin position="83"/>
        <end position="115"/>
    </location>
</feature>
<dbReference type="Pfam" id="PF01258">
    <property type="entry name" value="zf-dskA_traR"/>
    <property type="match status" value="1"/>
</dbReference>
<feature type="zinc finger region" description="dksA C4-type" evidence="4">
    <location>
        <begin position="88"/>
        <end position="112"/>
    </location>
</feature>
<dbReference type="SUPFAM" id="SSF109635">
    <property type="entry name" value="DnaK suppressor protein DksA, alpha-hairpin domain"/>
    <property type="match status" value="1"/>
</dbReference>
<dbReference type="PROSITE" id="PS51128">
    <property type="entry name" value="ZF_DKSA_2"/>
    <property type="match status" value="1"/>
</dbReference>
<name>A0A3M8R432_9PROT</name>
<dbReference type="OrthoDB" id="5296290at2"/>
<dbReference type="RefSeq" id="WP_123103431.1">
    <property type="nucleotide sequence ID" value="NZ_CP127527.1"/>
</dbReference>
<dbReference type="InterPro" id="IPR000962">
    <property type="entry name" value="Znf_DskA_TraR"/>
</dbReference>
<protein>
    <submittedName>
        <fullName evidence="6">TraR/DksA family transcriptional regulator</fullName>
    </submittedName>
</protein>
<organism evidence="6">
    <name type="scientific">Acidithiobacillus sulfuriphilus</name>
    <dbReference type="NCBI Taxonomy" id="1867749"/>
    <lineage>
        <taxon>Bacteria</taxon>
        <taxon>Pseudomonadati</taxon>
        <taxon>Pseudomonadota</taxon>
        <taxon>Acidithiobacillia</taxon>
        <taxon>Acidithiobacillales</taxon>
        <taxon>Acidithiobacillaceae</taxon>
        <taxon>Acidithiobacillus</taxon>
    </lineage>
</organism>
<dbReference type="AlphaFoldDB" id="A0A3M8R432"/>
<keyword evidence="2" id="KW-0863">Zinc-finger</keyword>